<dbReference type="SMART" id="SM00421">
    <property type="entry name" value="HTH_LUXR"/>
    <property type="match status" value="1"/>
</dbReference>
<gene>
    <name evidence="2" type="ORF">VITFI_CDS0764</name>
</gene>
<evidence type="ECO:0000313" key="3">
    <source>
        <dbReference type="Proteomes" id="UP000199729"/>
    </source>
</evidence>
<dbReference type="Pfam" id="PF00196">
    <property type="entry name" value="GerE"/>
    <property type="match status" value="1"/>
</dbReference>
<proteinExistence type="predicted"/>
<sequence>MALALDEMDYGVVLLDESFQVLHANHQARVALCPGMVLTLDGTALRVGTAADQRVLEEALLAAVRRGIRRLICLGDGEQRMRVSVVPLPVGGGWRSPAVMLAVERTQACAHLTVQGFARLCRLSPGEEQVLQALCLAQDPAEIARQHGVALSTVRTQITNIRTKTGTDSIRDLVHHMSMLPPLIGALRQQATRASSPQGGTN</sequence>
<dbReference type="AlphaFoldDB" id="A0A221KCK8"/>
<dbReference type="Gene3D" id="1.10.10.10">
    <property type="entry name" value="Winged helix-like DNA-binding domain superfamily/Winged helix DNA-binding domain"/>
    <property type="match status" value="1"/>
</dbReference>
<protein>
    <submittedName>
        <fullName evidence="2">LuxR family transcriptional regulator</fullName>
    </submittedName>
</protein>
<keyword evidence="3" id="KW-1185">Reference proteome</keyword>
<dbReference type="GO" id="GO:0006355">
    <property type="term" value="P:regulation of DNA-templated transcription"/>
    <property type="evidence" value="ECO:0007669"/>
    <property type="project" value="InterPro"/>
</dbReference>
<dbReference type="InterPro" id="IPR036388">
    <property type="entry name" value="WH-like_DNA-bd_sf"/>
</dbReference>
<dbReference type="InterPro" id="IPR016032">
    <property type="entry name" value="Sig_transdc_resp-reg_C-effctor"/>
</dbReference>
<dbReference type="GO" id="GO:0003677">
    <property type="term" value="F:DNA binding"/>
    <property type="evidence" value="ECO:0007669"/>
    <property type="project" value="InterPro"/>
</dbReference>
<feature type="domain" description="HTH luxR-type" evidence="1">
    <location>
        <begin position="120"/>
        <end position="177"/>
    </location>
</feature>
<dbReference type="InterPro" id="IPR000792">
    <property type="entry name" value="Tscrpt_reg_LuxR_C"/>
</dbReference>
<dbReference type="RefSeq" id="WP_157725549.1">
    <property type="nucleotide sequence ID" value="NZ_CP022423.1"/>
</dbReference>
<organism evidence="2 3">
    <name type="scientific">Vitreoscilla filiformis</name>
    <dbReference type="NCBI Taxonomy" id="63"/>
    <lineage>
        <taxon>Bacteria</taxon>
        <taxon>Pseudomonadati</taxon>
        <taxon>Pseudomonadota</taxon>
        <taxon>Betaproteobacteria</taxon>
        <taxon>Neisseriales</taxon>
        <taxon>Neisseriaceae</taxon>
        <taxon>Vitreoscilla</taxon>
    </lineage>
</organism>
<dbReference type="OrthoDB" id="9150154at2"/>
<dbReference type="EMBL" id="CP022423">
    <property type="protein sequence ID" value="ASM76543.1"/>
    <property type="molecule type" value="Genomic_DNA"/>
</dbReference>
<evidence type="ECO:0000259" key="1">
    <source>
        <dbReference type="SMART" id="SM00421"/>
    </source>
</evidence>
<reference evidence="2 3" key="1">
    <citation type="submission" date="2017-07" db="EMBL/GenBank/DDBJ databases">
        <title>Complete Genome Sequence of the cosmetic ferment Vitreoscilla filiformis (ATCC15551).</title>
        <authorList>
            <person name="Contreras S."/>
            <person name="Sagory-Zalkind P."/>
            <person name="Blanquart H."/>
            <person name="Iltis A."/>
            <person name="Morand S.C."/>
        </authorList>
    </citation>
    <scope>NUCLEOTIDE SEQUENCE [LARGE SCALE GENOMIC DNA]</scope>
    <source>
        <strain evidence="2 3">ATCC 15551</strain>
    </source>
</reference>
<accession>A0A221KCK8</accession>
<evidence type="ECO:0000313" key="2">
    <source>
        <dbReference type="EMBL" id="ASM76543.1"/>
    </source>
</evidence>
<dbReference type="Proteomes" id="UP000199729">
    <property type="component" value="Chromosome"/>
</dbReference>
<name>A0A221KCK8_VITFI</name>
<dbReference type="KEGG" id="vff:VITFI_CDS0764"/>
<dbReference type="SUPFAM" id="SSF46894">
    <property type="entry name" value="C-terminal effector domain of the bipartite response regulators"/>
    <property type="match status" value="1"/>
</dbReference>